<feature type="compositionally biased region" description="Polar residues" evidence="3">
    <location>
        <begin position="385"/>
        <end position="407"/>
    </location>
</feature>
<feature type="region of interest" description="Disordered" evidence="3">
    <location>
        <begin position="502"/>
        <end position="592"/>
    </location>
</feature>
<accession>V6U537</accession>
<evidence type="ECO:0000256" key="3">
    <source>
        <dbReference type="SAM" id="MobiDB-lite"/>
    </source>
</evidence>
<proteinExistence type="predicted"/>
<feature type="region of interest" description="Disordered" evidence="3">
    <location>
        <begin position="385"/>
        <end position="421"/>
    </location>
</feature>
<feature type="compositionally biased region" description="Low complexity" evidence="3">
    <location>
        <begin position="559"/>
        <end position="578"/>
    </location>
</feature>
<dbReference type="Proteomes" id="UP000018040">
    <property type="component" value="Unassembled WGS sequence"/>
</dbReference>
<organism evidence="4 5">
    <name type="scientific">Giardia intestinalis</name>
    <name type="common">Giardia lamblia</name>
    <dbReference type="NCBI Taxonomy" id="5741"/>
    <lineage>
        <taxon>Eukaryota</taxon>
        <taxon>Metamonada</taxon>
        <taxon>Diplomonadida</taxon>
        <taxon>Hexamitidae</taxon>
        <taxon>Giardiinae</taxon>
        <taxon>Giardia</taxon>
    </lineage>
</organism>
<dbReference type="PANTHER" id="PTHR24120">
    <property type="entry name" value="GH07239P"/>
    <property type="match status" value="1"/>
</dbReference>
<evidence type="ECO:0000256" key="1">
    <source>
        <dbReference type="PROSITE-ProRule" id="PRU00023"/>
    </source>
</evidence>
<evidence type="ECO:0000313" key="5">
    <source>
        <dbReference type="Proteomes" id="UP000018040"/>
    </source>
</evidence>
<keyword evidence="2" id="KW-0175">Coiled coil</keyword>
<feature type="repeat" description="ANK" evidence="1">
    <location>
        <begin position="686"/>
        <end position="718"/>
    </location>
</feature>
<dbReference type="PROSITE" id="PS50088">
    <property type="entry name" value="ANK_REPEAT"/>
    <property type="match status" value="2"/>
</dbReference>
<dbReference type="VEuPathDB" id="GiardiaDB:GL50803_0011165"/>
<dbReference type="VEuPathDB" id="GiardiaDB:DHA2_11165"/>
<keyword evidence="1" id="KW-0040">ANK repeat</keyword>
<feature type="non-terminal residue" evidence="4">
    <location>
        <position position="1"/>
    </location>
</feature>
<dbReference type="VEuPathDB" id="GiardiaDB:GL50581_1034"/>
<gene>
    <name evidence="4" type="ORF">GSB_11165</name>
</gene>
<dbReference type="VEuPathDB" id="GiardiaDB:QR46_1001"/>
<evidence type="ECO:0000313" key="4">
    <source>
        <dbReference type="EMBL" id="ESU45712.1"/>
    </source>
</evidence>
<dbReference type="Gene3D" id="1.25.40.20">
    <property type="entry name" value="Ankyrin repeat-containing domain"/>
    <property type="match status" value="3"/>
</dbReference>
<dbReference type="OrthoDB" id="341259at2759"/>
<evidence type="ECO:0000256" key="2">
    <source>
        <dbReference type="SAM" id="Coils"/>
    </source>
</evidence>
<comment type="caution">
    <text evidence="4">The sequence shown here is derived from an EMBL/GenBank/DDBJ whole genome shotgun (WGS) entry which is preliminary data.</text>
</comment>
<dbReference type="SMART" id="SM00248">
    <property type="entry name" value="ANK"/>
    <property type="match status" value="9"/>
</dbReference>
<dbReference type="EMBL" id="AHHH01000002">
    <property type="protein sequence ID" value="ESU45712.1"/>
    <property type="molecule type" value="Genomic_DNA"/>
</dbReference>
<protein>
    <submittedName>
        <fullName evidence="4">Ankyrin repeat protein</fullName>
    </submittedName>
</protein>
<dbReference type="InterPro" id="IPR036770">
    <property type="entry name" value="Ankyrin_rpt-contain_sf"/>
</dbReference>
<dbReference type="InterPro" id="IPR002110">
    <property type="entry name" value="Ankyrin_rpt"/>
</dbReference>
<dbReference type="PANTHER" id="PTHR24120:SF4">
    <property type="entry name" value="GH07239P"/>
    <property type="match status" value="1"/>
</dbReference>
<sequence length="777" mass="85538">VEQLAMFSHYTLRVVGFTRLPVILSKIHKKVPLGFGTMSITTPGQWFEAVHQRNYMLVERYADRFASSVNSHGETALMLATRAQDVQMMELLVGYERGMFNKMGETALVIAIDNNLFMGIELLARNEATSTGYDGSSPLHHVVRSNKIDFVPYLAPLLAEKRDDAGRTPLELAAELGYTEMMERLIRHGLPVATADQINRAAQIAEEHGFPDCAYAIRNTSAPPTDPQGGRQIFSGTGHIYENARSDQYYNDVTANQLHAHSARITAPLVPPELGPEHIESAGREHSMSPYAIYNTNCPNCEKNITALVSLLIDRDQTVAELRHRLDVAQNDNVILKKKIRALEELQEQHYQGSLEHAMAIERENNPDRYVGTNNAVDGSLSQTGSQTGFGHSATTTPSRQLANSRLGSTTGNTMTPTTGGFTERHLKCLSPSQRQHVIEDTATIELANDYKTLRAMGIDISNAVPGTTKLSNSFAAETLKKSLSNSGRVRSAPSETVLNCEPGSAMYSTHISRRYGDSPSRSTSRTRTALSGSQTRAGSNTLRRSGSVTGTNKISGATSTSRPQSRTQSRTGRSGSTVDRQRHMPPSKTNAMDETELMLAALNGDLMLVDQLRHTQVGYVNKFGKTALMYAAERNHVSCVTLLFLKESGKQDRDGMSALMYAAQYGYMTVCKTLMYAEAKLTRHDGMTALMLAASNGHELVVSILLEFEAGYQNLEGMTALILAAQNGHLECCKLLCSQEIFMTDNEGHDAVWHAREYGRQAIAIELKHYKDCFSK</sequence>
<feature type="compositionally biased region" description="Polar residues" evidence="3">
    <location>
        <begin position="530"/>
        <end position="558"/>
    </location>
</feature>
<dbReference type="AlphaFoldDB" id="V6U537"/>
<feature type="coiled-coil region" evidence="2">
    <location>
        <begin position="319"/>
        <end position="346"/>
    </location>
</feature>
<dbReference type="PROSITE" id="PS50297">
    <property type="entry name" value="ANK_REP_REGION"/>
    <property type="match status" value="2"/>
</dbReference>
<feature type="repeat" description="ANK" evidence="1">
    <location>
        <begin position="165"/>
        <end position="197"/>
    </location>
</feature>
<feature type="compositionally biased region" description="Low complexity" evidence="3">
    <location>
        <begin position="408"/>
        <end position="421"/>
    </location>
</feature>
<reference evidence="4 5" key="2">
    <citation type="journal article" date="2013" name="Genome Biol. Evol.">
        <title>Genome sequencing of Giardia lamblia genotypes A2 and B isolates (DH and GS) and comparative analysis with the genomes of genotypes A1 and E (WB and Pig).</title>
        <authorList>
            <person name="Adam R.D."/>
            <person name="Dahlstrom E.W."/>
            <person name="Martens C.A."/>
            <person name="Bruno D.P."/>
            <person name="Barbian K.D."/>
            <person name="Ricklefs S.M."/>
            <person name="Hernandez M.M."/>
            <person name="Narla N.P."/>
            <person name="Patel R.B."/>
            <person name="Porcella S.F."/>
            <person name="Nash T.E."/>
        </authorList>
    </citation>
    <scope>NUCLEOTIDE SEQUENCE [LARGE SCALE GENOMIC DNA]</scope>
    <source>
        <strain evidence="4 5">GS</strain>
    </source>
</reference>
<name>V6U537_GIAIN</name>
<reference evidence="5" key="1">
    <citation type="submission" date="2012-02" db="EMBL/GenBank/DDBJ databases">
        <title>Genome sequencing of Giardia lamblia Genotypes A2 and B isolates (DH and GS) and comparative analysis with the genomes of Genotypes A1 and E (WB and Pig).</title>
        <authorList>
            <person name="Adam R."/>
            <person name="Dahlstrom E."/>
            <person name="Martens C."/>
            <person name="Bruno D."/>
            <person name="Barbian K."/>
            <person name="Porcella S.F."/>
            <person name="Nash T."/>
        </authorList>
    </citation>
    <scope>NUCLEOTIDE SEQUENCE</scope>
    <source>
        <strain evidence="5">GS</strain>
    </source>
</reference>
<dbReference type="SUPFAM" id="SSF48403">
    <property type="entry name" value="Ankyrin repeat"/>
    <property type="match status" value="1"/>
</dbReference>
<dbReference type="Pfam" id="PF12796">
    <property type="entry name" value="Ank_2"/>
    <property type="match status" value="3"/>
</dbReference>